<accession>A0A1Y1YIK2</accession>
<sequence>MDYARNLLSELMSPYESESKKKFYDRDVCKYFLVRFCPHELFINTKSDLGPCDKIHEEALRRDYQEAEDRDKYGYEEEFYEYLQSLINDLDRKIRKGKERLNIQPDESLLNPNKDEKEEKIVLLDERIKSLLAQIEEAGEEGRVQEAQDLNQQLERLQAELATLKNNDDSNPIFKQEKRMEVCDVCGSFLVTNDTSKRLDAHMEGKQHTGYAKIREALDEYIKKYGEKPRDRGGRRDSRDRSRYRDRDRDSRRYDRSREGDRYSDRDYRRRDRDSYERRRSGDRDYHRDYEDRDADNSRRRSRSRDYEDRDRKRHREM</sequence>
<dbReference type="PANTHER" id="PTHR12375">
    <property type="entry name" value="RNA-BINDING PROTEIN LUC7-RELATED"/>
    <property type="match status" value="1"/>
</dbReference>
<dbReference type="Proteomes" id="UP000193498">
    <property type="component" value="Unassembled WGS sequence"/>
</dbReference>
<reference evidence="4 5" key="1">
    <citation type="submission" date="2016-07" db="EMBL/GenBank/DDBJ databases">
        <title>Pervasive Adenine N6-methylation of Active Genes in Fungi.</title>
        <authorList>
            <consortium name="DOE Joint Genome Institute"/>
            <person name="Mondo S.J."/>
            <person name="Dannebaum R.O."/>
            <person name="Kuo R.C."/>
            <person name="Labutti K."/>
            <person name="Haridas S."/>
            <person name="Kuo A."/>
            <person name="Salamov A."/>
            <person name="Ahrendt S.R."/>
            <person name="Lipzen A."/>
            <person name="Sullivan W."/>
            <person name="Andreopoulos W.B."/>
            <person name="Clum A."/>
            <person name="Lindquist E."/>
            <person name="Daum C."/>
            <person name="Ramamoorthy G.K."/>
            <person name="Gryganskyi A."/>
            <person name="Culley D."/>
            <person name="Magnuson J.K."/>
            <person name="James T.Y."/>
            <person name="O'Malley M.A."/>
            <person name="Stajich J.E."/>
            <person name="Spatafora J.W."/>
            <person name="Visel A."/>
            <person name="Grigoriev I.V."/>
        </authorList>
    </citation>
    <scope>NUCLEOTIDE SEQUENCE [LARGE SCALE GENOMIC DNA]</scope>
    <source>
        <strain evidence="4 5">CBS 931.73</strain>
    </source>
</reference>
<dbReference type="InParanoid" id="A0A1Y1YIK2"/>
<keyword evidence="2" id="KW-0175">Coiled coil</keyword>
<gene>
    <name evidence="4" type="ORF">K493DRAFT_300238</name>
</gene>
<evidence type="ECO:0000313" key="4">
    <source>
        <dbReference type="EMBL" id="ORX97840.1"/>
    </source>
</evidence>
<dbReference type="STRING" id="1314790.A0A1Y1YIK2"/>
<dbReference type="FunCoup" id="A0A1Y1YIK2">
    <property type="interactions" value="693"/>
</dbReference>
<protein>
    <submittedName>
        <fullName evidence="4">LUC7-domain-containing protein</fullName>
    </submittedName>
</protein>
<name>A0A1Y1YIK2_9FUNG</name>
<dbReference type="GO" id="GO:0003729">
    <property type="term" value="F:mRNA binding"/>
    <property type="evidence" value="ECO:0007669"/>
    <property type="project" value="InterPro"/>
</dbReference>
<evidence type="ECO:0000256" key="3">
    <source>
        <dbReference type="SAM" id="MobiDB-lite"/>
    </source>
</evidence>
<dbReference type="GO" id="GO:0006376">
    <property type="term" value="P:mRNA splice site recognition"/>
    <property type="evidence" value="ECO:0007669"/>
    <property type="project" value="InterPro"/>
</dbReference>
<feature type="coiled-coil region" evidence="2">
    <location>
        <begin position="114"/>
        <end position="167"/>
    </location>
</feature>
<dbReference type="EMBL" id="MCFE01000125">
    <property type="protein sequence ID" value="ORX97840.1"/>
    <property type="molecule type" value="Genomic_DNA"/>
</dbReference>
<evidence type="ECO:0000313" key="5">
    <source>
        <dbReference type="Proteomes" id="UP000193498"/>
    </source>
</evidence>
<evidence type="ECO:0000256" key="2">
    <source>
        <dbReference type="SAM" id="Coils"/>
    </source>
</evidence>
<dbReference type="AlphaFoldDB" id="A0A1Y1YIK2"/>
<comment type="similarity">
    <text evidence="1">Belongs to the Luc7 family.</text>
</comment>
<dbReference type="Pfam" id="PF03194">
    <property type="entry name" value="LUC7"/>
    <property type="match status" value="1"/>
</dbReference>
<proteinExistence type="inferred from homology"/>
<keyword evidence="5" id="KW-1185">Reference proteome</keyword>
<evidence type="ECO:0000256" key="1">
    <source>
        <dbReference type="ARBA" id="ARBA00005655"/>
    </source>
</evidence>
<dbReference type="InterPro" id="IPR004882">
    <property type="entry name" value="Luc7-rel"/>
</dbReference>
<comment type="caution">
    <text evidence="4">The sequence shown here is derived from an EMBL/GenBank/DDBJ whole genome shotgun (WGS) entry which is preliminary data.</text>
</comment>
<organism evidence="4 5">
    <name type="scientific">Basidiobolus meristosporus CBS 931.73</name>
    <dbReference type="NCBI Taxonomy" id="1314790"/>
    <lineage>
        <taxon>Eukaryota</taxon>
        <taxon>Fungi</taxon>
        <taxon>Fungi incertae sedis</taxon>
        <taxon>Zoopagomycota</taxon>
        <taxon>Entomophthoromycotina</taxon>
        <taxon>Basidiobolomycetes</taxon>
        <taxon>Basidiobolales</taxon>
        <taxon>Basidiobolaceae</taxon>
        <taxon>Basidiobolus</taxon>
    </lineage>
</organism>
<feature type="region of interest" description="Disordered" evidence="3">
    <location>
        <begin position="225"/>
        <end position="318"/>
    </location>
</feature>
<dbReference type="OrthoDB" id="153872at2759"/>
<dbReference type="GO" id="GO:0005685">
    <property type="term" value="C:U1 snRNP"/>
    <property type="evidence" value="ECO:0007669"/>
    <property type="project" value="InterPro"/>
</dbReference>